<evidence type="ECO:0000313" key="1">
    <source>
        <dbReference type="EMBL" id="ALI34934.1"/>
    </source>
</evidence>
<name>A0A654LU30_9ARCH</name>
<dbReference type="AlphaFoldDB" id="A0A654LU30"/>
<gene>
    <name evidence="1" type="ORF">NMY3_00725</name>
</gene>
<dbReference type="KEGG" id="taa:NMY3_00725"/>
<dbReference type="InterPro" id="IPR051797">
    <property type="entry name" value="TrmB-like"/>
</dbReference>
<dbReference type="Proteomes" id="UP000058925">
    <property type="component" value="Chromosome"/>
</dbReference>
<keyword evidence="2" id="KW-1185">Reference proteome</keyword>
<dbReference type="PANTHER" id="PTHR34293:SF1">
    <property type="entry name" value="HTH-TYPE TRANSCRIPTIONAL REGULATOR TRMBL2"/>
    <property type="match status" value="1"/>
</dbReference>
<accession>A0A654LU30</accession>
<reference evidence="2" key="1">
    <citation type="submission" date="2015-10" db="EMBL/GenBank/DDBJ databases">
        <title>Niche specialization of a soil ammonia-oxidizing archaeon, Candidatus Nitrosocosmicus oleophilus.</title>
        <authorList>
            <person name="Jung M.-Y."/>
            <person name="Rhee S.-K."/>
        </authorList>
    </citation>
    <scope>NUCLEOTIDE SEQUENCE [LARGE SCALE GENOMIC DNA]</scope>
    <source>
        <strain evidence="2">MY3</strain>
    </source>
</reference>
<proteinExistence type="predicted"/>
<dbReference type="EMBL" id="CP012850">
    <property type="protein sequence ID" value="ALI34934.1"/>
    <property type="molecule type" value="Genomic_DNA"/>
</dbReference>
<dbReference type="PANTHER" id="PTHR34293">
    <property type="entry name" value="HTH-TYPE TRANSCRIPTIONAL REGULATOR TRMBL2"/>
    <property type="match status" value="1"/>
</dbReference>
<dbReference type="RefSeq" id="WP_231100208.1">
    <property type="nucleotide sequence ID" value="NZ_CP012850.1"/>
</dbReference>
<sequence length="327" mass="38957">MVDDSTFKQLKESNHYFPEVTEVIYDSDKMLEMGSIALKSIVRGFDIVWDRLMFTFVWKYFKDGIMLAENQARDKGIKFRLIVEITKENVDLINSIKYYDIRHIENLRGNFAIFDNRAYMVQIFHDEKEQPDQALFSNVKELVAKQEKLFEKLWDIAIPLALRVKEIEYEEKSDYQKTITNFEDVQSEIVFIIEQCKKDLLIFSSIKILSSILNRNNFINKIEPLLKKEVNIKILTDGIDKYFVKQFELINGMNRNYYPIQLGYTNKLGNFHELVITNDSKYMLQVKYDLENRLVASFSNSEHMIYVQEILFEKYWNEIKSLEITNR</sequence>
<dbReference type="GeneID" id="60420865"/>
<organism evidence="1 2">
    <name type="scientific">Candidatus Nitrosocosmicus oleophilus</name>
    <dbReference type="NCBI Taxonomy" id="1353260"/>
    <lineage>
        <taxon>Archaea</taxon>
        <taxon>Nitrososphaerota</taxon>
        <taxon>Nitrososphaeria</taxon>
        <taxon>Nitrososphaerales</taxon>
        <taxon>Nitrososphaeraceae</taxon>
        <taxon>Candidatus Nitrosocosmicus</taxon>
    </lineage>
</organism>
<evidence type="ECO:0000313" key="2">
    <source>
        <dbReference type="Proteomes" id="UP000058925"/>
    </source>
</evidence>
<protein>
    <submittedName>
        <fullName evidence="1">Uncharacterized protein</fullName>
    </submittedName>
</protein>